<evidence type="ECO:0000313" key="3">
    <source>
        <dbReference type="EMBL" id="KAK3938335.1"/>
    </source>
</evidence>
<feature type="signal peptide" evidence="2">
    <location>
        <begin position="1"/>
        <end position="20"/>
    </location>
</feature>
<dbReference type="AlphaFoldDB" id="A0AAN6N355"/>
<name>A0AAN6N355_9PEZI</name>
<keyword evidence="4" id="KW-1185">Reference proteome</keyword>
<accession>A0AAN6N355</accession>
<reference evidence="4" key="1">
    <citation type="journal article" date="2023" name="Mol. Phylogenet. Evol.">
        <title>Genome-scale phylogeny and comparative genomics of the fungal order Sordariales.</title>
        <authorList>
            <person name="Hensen N."/>
            <person name="Bonometti L."/>
            <person name="Westerberg I."/>
            <person name="Brannstrom I.O."/>
            <person name="Guillou S."/>
            <person name="Cros-Aarteil S."/>
            <person name="Calhoun S."/>
            <person name="Haridas S."/>
            <person name="Kuo A."/>
            <person name="Mondo S."/>
            <person name="Pangilinan J."/>
            <person name="Riley R."/>
            <person name="LaButti K."/>
            <person name="Andreopoulos B."/>
            <person name="Lipzen A."/>
            <person name="Chen C."/>
            <person name="Yan M."/>
            <person name="Daum C."/>
            <person name="Ng V."/>
            <person name="Clum A."/>
            <person name="Steindorff A."/>
            <person name="Ohm R.A."/>
            <person name="Martin F."/>
            <person name="Silar P."/>
            <person name="Natvig D.O."/>
            <person name="Lalanne C."/>
            <person name="Gautier V."/>
            <person name="Ament-Velasquez S.L."/>
            <person name="Kruys A."/>
            <person name="Hutchinson M.I."/>
            <person name="Powell A.J."/>
            <person name="Barry K."/>
            <person name="Miller A.N."/>
            <person name="Grigoriev I.V."/>
            <person name="Debuchy R."/>
            <person name="Gladieux P."/>
            <person name="Hiltunen Thoren M."/>
            <person name="Johannesson H."/>
        </authorList>
    </citation>
    <scope>NUCLEOTIDE SEQUENCE [LARGE SCALE GENOMIC DNA]</scope>
    <source>
        <strain evidence="4">CBS 340.73</strain>
    </source>
</reference>
<dbReference type="Proteomes" id="UP001303473">
    <property type="component" value="Unassembled WGS sequence"/>
</dbReference>
<evidence type="ECO:0000256" key="1">
    <source>
        <dbReference type="SAM" id="Coils"/>
    </source>
</evidence>
<evidence type="ECO:0000313" key="4">
    <source>
        <dbReference type="Proteomes" id="UP001303473"/>
    </source>
</evidence>
<keyword evidence="1" id="KW-0175">Coiled coil</keyword>
<keyword evidence="2" id="KW-0732">Signal</keyword>
<protein>
    <submittedName>
        <fullName evidence="3">Uncharacterized protein</fullName>
    </submittedName>
</protein>
<feature type="chain" id="PRO_5043004628" evidence="2">
    <location>
        <begin position="21"/>
        <end position="255"/>
    </location>
</feature>
<dbReference type="EMBL" id="MU853832">
    <property type="protein sequence ID" value="KAK3938335.1"/>
    <property type="molecule type" value="Genomic_DNA"/>
</dbReference>
<comment type="caution">
    <text evidence="3">The sequence shown here is derived from an EMBL/GenBank/DDBJ whole genome shotgun (WGS) entry which is preliminary data.</text>
</comment>
<proteinExistence type="predicted"/>
<evidence type="ECO:0000256" key="2">
    <source>
        <dbReference type="SAM" id="SignalP"/>
    </source>
</evidence>
<sequence length="255" mass="28509">MLPYNIVLVLLASLVGVAQGFAAPGAAERLMFYYAYLMDLKMNNNVPRFIAPGCTPSPCNLNDFLKYISSKDTTIVPIDVPGMNHPEVPDLRGTYNKLMEQGENMGPINLKKLLPENFFKGNKPVKYSDALQHVTGVITHKASQHQARHDALKQRGMDSVRLSLVARLEAKSDYFWKKHPYYIPALHLAPLFPGAQGDDVADIISFSRTAYENKNRNISAEELEQEYEKTKSKGDGHKANIEVLEQALKDLTEGC</sequence>
<feature type="coiled-coil region" evidence="1">
    <location>
        <begin position="213"/>
        <end position="240"/>
    </location>
</feature>
<gene>
    <name evidence="3" type="ORF">QBC46DRAFT_343719</name>
</gene>
<organism evidence="3 4">
    <name type="scientific">Diplogelasinospora grovesii</name>
    <dbReference type="NCBI Taxonomy" id="303347"/>
    <lineage>
        <taxon>Eukaryota</taxon>
        <taxon>Fungi</taxon>
        <taxon>Dikarya</taxon>
        <taxon>Ascomycota</taxon>
        <taxon>Pezizomycotina</taxon>
        <taxon>Sordariomycetes</taxon>
        <taxon>Sordariomycetidae</taxon>
        <taxon>Sordariales</taxon>
        <taxon>Diplogelasinosporaceae</taxon>
        <taxon>Diplogelasinospora</taxon>
    </lineage>
</organism>